<feature type="domain" description="Peptidase M24" evidence="2">
    <location>
        <begin position="3"/>
        <end position="93"/>
    </location>
</feature>
<evidence type="ECO:0000259" key="2">
    <source>
        <dbReference type="Pfam" id="PF00557"/>
    </source>
</evidence>
<dbReference type="AlphaFoldDB" id="A0A0A8Y050"/>
<dbReference type="InterPro" id="IPR000994">
    <property type="entry name" value="Pept_M24"/>
</dbReference>
<evidence type="ECO:0000256" key="1">
    <source>
        <dbReference type="SAM" id="Phobius"/>
    </source>
</evidence>
<sequence length="116" mass="13152">MIRGISACKHGASFKEIGQIISSLQLNYRRCHGIILPLKFFCHGFSEHTDKYGYGIDPFVGHGVGRIFHCEPVIWHTYNYEPGFMVAGQTFTIGTLLFVSMCDFAFQASLILLFQR</sequence>
<name>A0A0A8Y050_ARUDO</name>
<dbReference type="EMBL" id="GBRH01280548">
    <property type="protein sequence ID" value="JAD17347.1"/>
    <property type="molecule type" value="Transcribed_RNA"/>
</dbReference>
<dbReference type="GO" id="GO:0070006">
    <property type="term" value="F:metalloaminopeptidase activity"/>
    <property type="evidence" value="ECO:0007669"/>
    <property type="project" value="TreeGrafter"/>
</dbReference>
<reference evidence="3" key="2">
    <citation type="journal article" date="2015" name="Data Brief">
        <title>Shoot transcriptome of the giant reed, Arundo donax.</title>
        <authorList>
            <person name="Barrero R.A."/>
            <person name="Guerrero F.D."/>
            <person name="Moolhuijzen P."/>
            <person name="Goolsby J.A."/>
            <person name="Tidwell J."/>
            <person name="Bellgard S.E."/>
            <person name="Bellgard M.I."/>
        </authorList>
    </citation>
    <scope>NUCLEOTIDE SEQUENCE</scope>
    <source>
        <tissue evidence="3">Shoot tissue taken approximately 20 cm above the soil surface</tissue>
    </source>
</reference>
<dbReference type="Gene3D" id="3.90.230.10">
    <property type="entry name" value="Creatinase/methionine aminopeptidase superfamily"/>
    <property type="match status" value="1"/>
</dbReference>
<dbReference type="Pfam" id="PF00557">
    <property type="entry name" value="Peptidase_M24"/>
    <property type="match status" value="1"/>
</dbReference>
<dbReference type="SUPFAM" id="SSF55920">
    <property type="entry name" value="Creatinase/aminopeptidase"/>
    <property type="match status" value="1"/>
</dbReference>
<accession>A0A0A8Y050</accession>
<protein>
    <submittedName>
        <fullName evidence="3">IDP454</fullName>
    </submittedName>
</protein>
<proteinExistence type="predicted"/>
<dbReference type="PANTHER" id="PTHR43330:SF6">
    <property type="entry name" value="METHIONINE AMINOPEPTIDASE"/>
    <property type="match status" value="1"/>
</dbReference>
<dbReference type="GO" id="GO:0009507">
    <property type="term" value="C:chloroplast"/>
    <property type="evidence" value="ECO:0007669"/>
    <property type="project" value="TreeGrafter"/>
</dbReference>
<dbReference type="PANTHER" id="PTHR43330">
    <property type="entry name" value="METHIONINE AMINOPEPTIDASE"/>
    <property type="match status" value="1"/>
</dbReference>
<evidence type="ECO:0000313" key="3">
    <source>
        <dbReference type="EMBL" id="JAD17347.1"/>
    </source>
</evidence>
<dbReference type="InterPro" id="IPR036005">
    <property type="entry name" value="Creatinase/aminopeptidase-like"/>
</dbReference>
<reference evidence="3" key="1">
    <citation type="submission" date="2014-09" db="EMBL/GenBank/DDBJ databases">
        <authorList>
            <person name="Magalhaes I.L.F."/>
            <person name="Oliveira U."/>
            <person name="Santos F.R."/>
            <person name="Vidigal T.H.D.A."/>
            <person name="Brescovit A.D."/>
            <person name="Santos A.J."/>
        </authorList>
    </citation>
    <scope>NUCLEOTIDE SEQUENCE</scope>
    <source>
        <tissue evidence="3">Shoot tissue taken approximately 20 cm above the soil surface</tissue>
    </source>
</reference>
<keyword evidence="1" id="KW-0812">Transmembrane</keyword>
<organism evidence="3">
    <name type="scientific">Arundo donax</name>
    <name type="common">Giant reed</name>
    <name type="synonym">Donax arundinaceus</name>
    <dbReference type="NCBI Taxonomy" id="35708"/>
    <lineage>
        <taxon>Eukaryota</taxon>
        <taxon>Viridiplantae</taxon>
        <taxon>Streptophyta</taxon>
        <taxon>Embryophyta</taxon>
        <taxon>Tracheophyta</taxon>
        <taxon>Spermatophyta</taxon>
        <taxon>Magnoliopsida</taxon>
        <taxon>Liliopsida</taxon>
        <taxon>Poales</taxon>
        <taxon>Poaceae</taxon>
        <taxon>PACMAD clade</taxon>
        <taxon>Arundinoideae</taxon>
        <taxon>Arundineae</taxon>
        <taxon>Arundo</taxon>
    </lineage>
</organism>
<feature type="transmembrane region" description="Helical" evidence="1">
    <location>
        <begin position="91"/>
        <end position="114"/>
    </location>
</feature>
<keyword evidence="1" id="KW-0472">Membrane</keyword>
<keyword evidence="1" id="KW-1133">Transmembrane helix</keyword>